<accession>A0A4Q4TAR5</accession>
<feature type="region of interest" description="Disordered" evidence="2">
    <location>
        <begin position="1"/>
        <end position="93"/>
    </location>
</feature>
<dbReference type="InterPro" id="IPR001307">
    <property type="entry name" value="Thiosulphate_STrfase_CS"/>
</dbReference>
<dbReference type="SUPFAM" id="SSF52821">
    <property type="entry name" value="Rhodanese/Cell cycle control phosphatase"/>
    <property type="match status" value="1"/>
</dbReference>
<feature type="compositionally biased region" description="Low complexity" evidence="2">
    <location>
        <begin position="9"/>
        <end position="25"/>
    </location>
</feature>
<reference evidence="4 5" key="1">
    <citation type="submission" date="2018-06" db="EMBL/GenBank/DDBJ databases">
        <title>Complete Genomes of Monosporascus.</title>
        <authorList>
            <person name="Robinson A.J."/>
            <person name="Natvig D.O."/>
        </authorList>
    </citation>
    <scope>NUCLEOTIDE SEQUENCE [LARGE SCALE GENOMIC DNA]</scope>
    <source>
        <strain evidence="4 5">CBS 110550</strain>
    </source>
</reference>
<feature type="compositionally biased region" description="Low complexity" evidence="2">
    <location>
        <begin position="33"/>
        <end position="47"/>
    </location>
</feature>
<evidence type="ECO:0000256" key="1">
    <source>
        <dbReference type="RuleBase" id="RU000507"/>
    </source>
</evidence>
<dbReference type="Gene3D" id="3.40.250.10">
    <property type="entry name" value="Rhodanese-like domain"/>
    <property type="match status" value="1"/>
</dbReference>
<dbReference type="InterPro" id="IPR001763">
    <property type="entry name" value="Rhodanese-like_dom"/>
</dbReference>
<dbReference type="InterPro" id="IPR036873">
    <property type="entry name" value="Rhodanese-like_dom_sf"/>
</dbReference>
<dbReference type="PANTHER" id="PTHR44086:SF10">
    <property type="entry name" value="THIOSULFATE SULFURTRANSFERASE_RHODANESE-LIKE DOMAIN-CONTAINING PROTEIN 3"/>
    <property type="match status" value="1"/>
</dbReference>
<evidence type="ECO:0000313" key="5">
    <source>
        <dbReference type="Proteomes" id="UP000293360"/>
    </source>
</evidence>
<evidence type="ECO:0000259" key="3">
    <source>
        <dbReference type="PROSITE" id="PS50206"/>
    </source>
</evidence>
<dbReference type="Pfam" id="PF00581">
    <property type="entry name" value="Rhodanese"/>
    <property type="match status" value="1"/>
</dbReference>
<dbReference type="SMART" id="SM00450">
    <property type="entry name" value="RHOD"/>
    <property type="match status" value="1"/>
</dbReference>
<feature type="compositionally biased region" description="Low complexity" evidence="2">
    <location>
        <begin position="64"/>
        <end position="85"/>
    </location>
</feature>
<dbReference type="OrthoDB" id="566238at2759"/>
<sequence length="216" mass="22661">MATRRIGVPSPAAALRAPRRAIPVPHARRALFTTASGSSTAVAGAPPRRLPPPPLRHQRPGTTAAAAAGGRGVRWSSSGSESGPASSGGGSSRIWSFEEVRDLATNKNNDASSPGGSVTIIDVREPSEVRATGRIPGAVNVPVASAPDSFHVPEDEFEDRFGFARPPRDAELLFYCKAGVRSRAAAGIARDAGWARVGEYPGSWSEWFARGGKVER</sequence>
<feature type="domain" description="Rhodanese" evidence="3">
    <location>
        <begin position="114"/>
        <end position="216"/>
    </location>
</feature>
<dbReference type="Proteomes" id="UP000293360">
    <property type="component" value="Unassembled WGS sequence"/>
</dbReference>
<keyword evidence="1" id="KW-0808">Transferase</keyword>
<comment type="caution">
    <text evidence="4">The sequence shown here is derived from an EMBL/GenBank/DDBJ whole genome shotgun (WGS) entry which is preliminary data.</text>
</comment>
<dbReference type="PROSITE" id="PS50206">
    <property type="entry name" value="RHODANESE_3"/>
    <property type="match status" value="1"/>
</dbReference>
<protein>
    <recommendedName>
        <fullName evidence="1">Sulfurtransferase</fullName>
    </recommendedName>
</protein>
<dbReference type="GO" id="GO:0005739">
    <property type="term" value="C:mitochondrion"/>
    <property type="evidence" value="ECO:0007669"/>
    <property type="project" value="TreeGrafter"/>
</dbReference>
<dbReference type="AlphaFoldDB" id="A0A4Q4TAR5"/>
<evidence type="ECO:0000313" key="4">
    <source>
        <dbReference type="EMBL" id="RYP03706.1"/>
    </source>
</evidence>
<proteinExistence type="predicted"/>
<dbReference type="CDD" id="cd01519">
    <property type="entry name" value="RHOD_HSP67B2"/>
    <property type="match status" value="1"/>
</dbReference>
<dbReference type="PANTHER" id="PTHR44086">
    <property type="entry name" value="THIOSULFATE SULFURTRANSFERASE RDL2, MITOCHONDRIAL-RELATED"/>
    <property type="match status" value="1"/>
</dbReference>
<gene>
    <name evidence="4" type="ORF">DL764_004967</name>
</gene>
<keyword evidence="5" id="KW-1185">Reference proteome</keyword>
<organism evidence="4 5">
    <name type="scientific">Monosporascus ibericus</name>
    <dbReference type="NCBI Taxonomy" id="155417"/>
    <lineage>
        <taxon>Eukaryota</taxon>
        <taxon>Fungi</taxon>
        <taxon>Dikarya</taxon>
        <taxon>Ascomycota</taxon>
        <taxon>Pezizomycotina</taxon>
        <taxon>Sordariomycetes</taxon>
        <taxon>Xylariomycetidae</taxon>
        <taxon>Xylariales</taxon>
        <taxon>Xylariales incertae sedis</taxon>
        <taxon>Monosporascus</taxon>
    </lineage>
</organism>
<name>A0A4Q4TAR5_9PEZI</name>
<dbReference type="PROSITE" id="PS00683">
    <property type="entry name" value="RHODANESE_2"/>
    <property type="match status" value="1"/>
</dbReference>
<dbReference type="STRING" id="155417.A0A4Q4TAR5"/>
<dbReference type="EMBL" id="QJNU01000246">
    <property type="protein sequence ID" value="RYP03706.1"/>
    <property type="molecule type" value="Genomic_DNA"/>
</dbReference>
<evidence type="ECO:0000256" key="2">
    <source>
        <dbReference type="SAM" id="MobiDB-lite"/>
    </source>
</evidence>
<dbReference type="GO" id="GO:0004792">
    <property type="term" value="F:thiosulfate-cyanide sulfurtransferase activity"/>
    <property type="evidence" value="ECO:0007669"/>
    <property type="project" value="InterPro"/>
</dbReference>